<sequence>MVTNGRKLQLIYKQINLRNRKNIDIVDVETAIASQVATCPQLRSASAAQMISECDVDKKGKTEVSFADIFALMSTSTPMCVSSLKTFLLEWMRLSTQRIEIHYSGGEASAAGLSEELYDLKIDRLRQYDETSVDAPNGGAAVSNPNAQRAIDRIDLLEGEKVLSATNKVVFTIAAPVPGEGIGGSVGRGDASLTNFRIILMDNSGAGAADTTEFRYDAPLYPSQVSVPFASIARAELEQDTGYDILIVSKDLRVVRLGFSDGKKFASQFIGVLQSYAFPSDVRHLFAFARYSRTAPPSDNKRSKDASSKADATASSRSSIVKAPSTSTQAIDGWLVFTPAKEFHRQGLLGATSNWRLWQDGYQLSPTYPSAFVLPAALSDSEVMDAAKFRSKQRMPALTWRSPLSGAYHHSCWLLS</sequence>
<feature type="compositionally biased region" description="Basic and acidic residues" evidence="1">
    <location>
        <begin position="299"/>
        <end position="308"/>
    </location>
</feature>
<reference evidence="3" key="1">
    <citation type="submission" date="2024-02" db="EMBL/GenBank/DDBJ databases">
        <authorList>
            <consortium name="ELIXIR-Norway"/>
            <consortium name="Elixir Norway"/>
        </authorList>
    </citation>
    <scope>NUCLEOTIDE SEQUENCE</scope>
</reference>
<dbReference type="PANTHER" id="PTHR10807">
    <property type="entry name" value="MYOTUBULARIN-RELATED"/>
    <property type="match status" value="1"/>
</dbReference>
<gene>
    <name evidence="3" type="ORF">CSSPJE1EN1_LOCUS28565</name>
</gene>
<dbReference type="InterPro" id="IPR010569">
    <property type="entry name" value="Myotubularin-like_Pase_dom"/>
</dbReference>
<dbReference type="Pfam" id="PF06602">
    <property type="entry name" value="Myotub-related"/>
    <property type="match status" value="1"/>
</dbReference>
<organism evidence="3 4">
    <name type="scientific">Sphagnum jensenii</name>
    <dbReference type="NCBI Taxonomy" id="128206"/>
    <lineage>
        <taxon>Eukaryota</taxon>
        <taxon>Viridiplantae</taxon>
        <taxon>Streptophyta</taxon>
        <taxon>Embryophyta</taxon>
        <taxon>Bryophyta</taxon>
        <taxon>Sphagnophytina</taxon>
        <taxon>Sphagnopsida</taxon>
        <taxon>Sphagnales</taxon>
        <taxon>Sphagnaceae</taxon>
        <taxon>Sphagnum</taxon>
    </lineage>
</organism>
<evidence type="ECO:0000256" key="1">
    <source>
        <dbReference type="SAM" id="MobiDB-lite"/>
    </source>
</evidence>
<comment type="caution">
    <text evidence="3">The sequence shown here is derived from an EMBL/GenBank/DDBJ whole genome shotgun (WGS) entry which is preliminary data.</text>
</comment>
<accession>A0ABP0VG95</accession>
<evidence type="ECO:0000259" key="2">
    <source>
        <dbReference type="PROSITE" id="PS51339"/>
    </source>
</evidence>
<dbReference type="PROSITE" id="PS51339">
    <property type="entry name" value="PPASE_MYOTUBULARIN"/>
    <property type="match status" value="1"/>
</dbReference>
<dbReference type="SUPFAM" id="SSF52799">
    <property type="entry name" value="(Phosphotyrosine protein) phosphatases II"/>
    <property type="match status" value="1"/>
</dbReference>
<dbReference type="InterPro" id="IPR029021">
    <property type="entry name" value="Prot-tyrosine_phosphatase-like"/>
</dbReference>
<name>A0ABP0VG95_9BRYO</name>
<dbReference type="EMBL" id="CAXAQS010000792">
    <property type="protein sequence ID" value="CAK9253187.1"/>
    <property type="molecule type" value="Genomic_DNA"/>
</dbReference>
<protein>
    <recommendedName>
        <fullName evidence="2">Myotubularin phosphatase domain-containing protein</fullName>
    </recommendedName>
</protein>
<dbReference type="PANTHER" id="PTHR10807:SF128">
    <property type="entry name" value="PHOSPHATIDYLINOSITOL-3,5-BISPHOSPHATE 3-PHOSPHATASE"/>
    <property type="match status" value="1"/>
</dbReference>
<dbReference type="SUPFAM" id="SSF50729">
    <property type="entry name" value="PH domain-like"/>
    <property type="match status" value="1"/>
</dbReference>
<proteinExistence type="predicted"/>
<feature type="region of interest" description="Disordered" evidence="1">
    <location>
        <begin position="294"/>
        <end position="321"/>
    </location>
</feature>
<feature type="compositionally biased region" description="Low complexity" evidence="1">
    <location>
        <begin position="309"/>
        <end position="319"/>
    </location>
</feature>
<keyword evidence="4" id="KW-1185">Reference proteome</keyword>
<feature type="domain" description="Myotubularin phosphatase" evidence="2">
    <location>
        <begin position="333"/>
        <end position="416"/>
    </location>
</feature>
<evidence type="ECO:0000313" key="4">
    <source>
        <dbReference type="Proteomes" id="UP001497444"/>
    </source>
</evidence>
<evidence type="ECO:0000313" key="3">
    <source>
        <dbReference type="EMBL" id="CAK9253187.1"/>
    </source>
</evidence>
<dbReference type="Proteomes" id="UP001497444">
    <property type="component" value="Unassembled WGS sequence"/>
</dbReference>
<dbReference type="InterPro" id="IPR030564">
    <property type="entry name" value="Myotubularin"/>
</dbReference>